<evidence type="ECO:0000313" key="2">
    <source>
        <dbReference type="Proteomes" id="UP000184671"/>
    </source>
</evidence>
<reference evidence="1 2" key="1">
    <citation type="submission" date="2016-08" db="EMBL/GenBank/DDBJ databases">
        <authorList>
            <person name="Seilhamer J.J."/>
        </authorList>
    </citation>
    <scope>NUCLEOTIDE SEQUENCE [LARGE SCALE GENOMIC DNA]</scope>
    <source>
        <strain evidence="1">L21-II-0</strain>
    </source>
</reference>
<protein>
    <submittedName>
        <fullName evidence="1">Uncharacterized protein</fullName>
    </submittedName>
</protein>
<dbReference type="RefSeq" id="WP_074368915.1">
    <property type="nucleotide sequence ID" value="NZ_FMID01000014.1"/>
</dbReference>
<gene>
    <name evidence="1" type="ORF">L21_0498</name>
</gene>
<accession>A0A1M4MIH0</accession>
<sequence length="78" mass="8912">MARTISVLKWESEQDVDNAVHDMRAEIDERGGLTKDTERAMQHSFLVADPDLTNYFLRTVRAQVPEALRYFEERGGGA</sequence>
<name>A0A1M4MIH0_9EURY</name>
<proteinExistence type="predicted"/>
<dbReference type="Proteomes" id="UP000184671">
    <property type="component" value="Unassembled WGS sequence"/>
</dbReference>
<dbReference type="STRING" id="118126.L21_0498"/>
<organism evidence="1 2">
    <name type="scientific">Methanoculleus chikugoensis</name>
    <dbReference type="NCBI Taxonomy" id="118126"/>
    <lineage>
        <taxon>Archaea</taxon>
        <taxon>Methanobacteriati</taxon>
        <taxon>Methanobacteriota</taxon>
        <taxon>Stenosarchaea group</taxon>
        <taxon>Methanomicrobia</taxon>
        <taxon>Methanomicrobiales</taxon>
        <taxon>Methanomicrobiaceae</taxon>
        <taxon>Methanoculleus</taxon>
    </lineage>
</organism>
<dbReference type="EMBL" id="FMID01000014">
    <property type="protein sequence ID" value="SCL74618.1"/>
    <property type="molecule type" value="Genomic_DNA"/>
</dbReference>
<dbReference type="AlphaFoldDB" id="A0A1M4MIH0"/>
<dbReference type="OrthoDB" id="105693at2157"/>
<evidence type="ECO:0000313" key="1">
    <source>
        <dbReference type="EMBL" id="SCL74618.1"/>
    </source>
</evidence>